<evidence type="ECO:0000256" key="7">
    <source>
        <dbReference type="ARBA" id="ARBA00023136"/>
    </source>
</evidence>
<comment type="similarity">
    <text evidence="2">Belongs to the MotA family.</text>
</comment>
<evidence type="ECO:0000256" key="1">
    <source>
        <dbReference type="ARBA" id="ARBA00004651"/>
    </source>
</evidence>
<keyword evidence="5 8" id="KW-0812">Transmembrane</keyword>
<evidence type="ECO:0000313" key="10">
    <source>
        <dbReference type="EMBL" id="GAG30959.1"/>
    </source>
</evidence>
<dbReference type="PROSITE" id="PS01307">
    <property type="entry name" value="MOTA"/>
    <property type="match status" value="1"/>
</dbReference>
<evidence type="ECO:0000256" key="5">
    <source>
        <dbReference type="ARBA" id="ARBA00022692"/>
    </source>
</evidence>
<comment type="subcellular location">
    <subcellularLocation>
        <location evidence="1">Cell membrane</location>
        <topology evidence="1">Multi-pass membrane protein</topology>
    </subcellularLocation>
</comment>
<dbReference type="InterPro" id="IPR047055">
    <property type="entry name" value="MotA-like"/>
</dbReference>
<keyword evidence="6 8" id="KW-1133">Transmembrane helix</keyword>
<dbReference type="InterPro" id="IPR002898">
    <property type="entry name" value="MotA_ExbB_proton_chnl"/>
</dbReference>
<organism evidence="10">
    <name type="scientific">marine sediment metagenome</name>
    <dbReference type="NCBI Taxonomy" id="412755"/>
    <lineage>
        <taxon>unclassified sequences</taxon>
        <taxon>metagenomes</taxon>
        <taxon>ecological metagenomes</taxon>
    </lineage>
</organism>
<evidence type="ECO:0000256" key="2">
    <source>
        <dbReference type="ARBA" id="ARBA00008038"/>
    </source>
</evidence>
<comment type="caution">
    <text evidence="10">The sequence shown here is derived from an EMBL/GenBank/DDBJ whole genome shotgun (WGS) entry which is preliminary data.</text>
</comment>
<dbReference type="InterPro" id="IPR000540">
    <property type="entry name" value="Flag_MotA_CS"/>
</dbReference>
<evidence type="ECO:0000256" key="4">
    <source>
        <dbReference type="ARBA" id="ARBA00022475"/>
    </source>
</evidence>
<name>X0WJ40_9ZZZZ</name>
<reference evidence="10" key="1">
    <citation type="journal article" date="2014" name="Front. Microbiol.">
        <title>High frequency of phylogenetically diverse reductive dehalogenase-homologous genes in deep subseafloor sedimentary metagenomes.</title>
        <authorList>
            <person name="Kawai M."/>
            <person name="Futagami T."/>
            <person name="Toyoda A."/>
            <person name="Takaki Y."/>
            <person name="Nishi S."/>
            <person name="Hori S."/>
            <person name="Arai W."/>
            <person name="Tsubouchi T."/>
            <person name="Morono Y."/>
            <person name="Uchiyama I."/>
            <person name="Ito T."/>
            <person name="Fujiyama A."/>
            <person name="Inagaki F."/>
            <person name="Takami H."/>
        </authorList>
    </citation>
    <scope>NUCLEOTIDE SEQUENCE</scope>
    <source>
        <strain evidence="10">Expedition CK06-06</strain>
    </source>
</reference>
<evidence type="ECO:0000259" key="9">
    <source>
        <dbReference type="Pfam" id="PF01618"/>
    </source>
</evidence>
<keyword evidence="3" id="KW-0813">Transport</keyword>
<dbReference type="EMBL" id="BARS01045282">
    <property type="protein sequence ID" value="GAG30959.1"/>
    <property type="molecule type" value="Genomic_DNA"/>
</dbReference>
<dbReference type="PANTHER" id="PTHR30433">
    <property type="entry name" value="CHEMOTAXIS PROTEIN MOTA"/>
    <property type="match status" value="1"/>
</dbReference>
<feature type="transmembrane region" description="Helical" evidence="8">
    <location>
        <begin position="6"/>
        <end position="25"/>
    </location>
</feature>
<dbReference type="GO" id="GO:0005886">
    <property type="term" value="C:plasma membrane"/>
    <property type="evidence" value="ECO:0007669"/>
    <property type="project" value="UniProtKB-SubCell"/>
</dbReference>
<protein>
    <recommendedName>
        <fullName evidence="9">MotA/TolQ/ExbB proton channel domain-containing protein</fullName>
    </recommendedName>
</protein>
<feature type="non-terminal residue" evidence="10">
    <location>
        <position position="1"/>
    </location>
</feature>
<dbReference type="GO" id="GO:0071978">
    <property type="term" value="P:bacterial-type flagellum-dependent swarming motility"/>
    <property type="evidence" value="ECO:0007669"/>
    <property type="project" value="InterPro"/>
</dbReference>
<feature type="domain" description="MotA/TolQ/ExbB proton channel" evidence="9">
    <location>
        <begin position="2"/>
        <end position="40"/>
    </location>
</feature>
<sequence length="78" mass="8633">AGMATALITTFYGALMANLICLPLAGKLKVRSEEEVMNKELVIEGIMAIQSGDNPRIVEERLKSFLSPRLREKAEVEK</sequence>
<gene>
    <name evidence="10" type="ORF">S01H1_68288</name>
</gene>
<dbReference type="AlphaFoldDB" id="X0WJ40"/>
<evidence type="ECO:0000256" key="3">
    <source>
        <dbReference type="ARBA" id="ARBA00022448"/>
    </source>
</evidence>
<accession>X0WJ40</accession>
<keyword evidence="4" id="KW-1003">Cell membrane</keyword>
<evidence type="ECO:0000256" key="8">
    <source>
        <dbReference type="SAM" id="Phobius"/>
    </source>
</evidence>
<keyword evidence="7 8" id="KW-0472">Membrane</keyword>
<proteinExistence type="inferred from homology"/>
<dbReference type="Pfam" id="PF01618">
    <property type="entry name" value="MotA_ExbB"/>
    <property type="match status" value="1"/>
</dbReference>
<dbReference type="GO" id="GO:0006935">
    <property type="term" value="P:chemotaxis"/>
    <property type="evidence" value="ECO:0007669"/>
    <property type="project" value="InterPro"/>
</dbReference>
<evidence type="ECO:0000256" key="6">
    <source>
        <dbReference type="ARBA" id="ARBA00022989"/>
    </source>
</evidence>